<dbReference type="SMART" id="SM00256">
    <property type="entry name" value="FBOX"/>
    <property type="match status" value="1"/>
</dbReference>
<dbReference type="PANTHER" id="PTHR31672:SF10">
    <property type="entry name" value="F-BOX DOMAIN-CONTAINING PROTEIN"/>
    <property type="match status" value="1"/>
</dbReference>
<dbReference type="Proteomes" id="UP001567538">
    <property type="component" value="Unassembled WGS sequence"/>
</dbReference>
<dbReference type="InterPro" id="IPR001810">
    <property type="entry name" value="F-box_dom"/>
</dbReference>
<evidence type="ECO:0000313" key="3">
    <source>
        <dbReference type="EMBL" id="KAL1533718.1"/>
    </source>
</evidence>
<reference evidence="3 4" key="1">
    <citation type="submission" date="2024-06" db="EMBL/GenBank/DDBJ databases">
        <title>A chromosome level genome sequence of Diviner's sage (Salvia divinorum).</title>
        <authorList>
            <person name="Ford S.A."/>
            <person name="Ro D.-K."/>
            <person name="Ness R.W."/>
            <person name="Phillips M.A."/>
        </authorList>
    </citation>
    <scope>NUCLEOTIDE SEQUENCE [LARGE SCALE GENOMIC DNA]</scope>
    <source>
        <strain evidence="3">SAF-2024a</strain>
        <tissue evidence="3">Leaf</tissue>
    </source>
</reference>
<dbReference type="PROSITE" id="PS50181">
    <property type="entry name" value="FBOX"/>
    <property type="match status" value="1"/>
</dbReference>
<dbReference type="InterPro" id="IPR011043">
    <property type="entry name" value="Gal_Oxase/kelch_b-propeller"/>
</dbReference>
<dbReference type="EMBL" id="JBEAFC010000014">
    <property type="protein sequence ID" value="KAL1533718.1"/>
    <property type="molecule type" value="Genomic_DNA"/>
</dbReference>
<feature type="region of interest" description="Disordered" evidence="1">
    <location>
        <begin position="87"/>
        <end position="118"/>
    </location>
</feature>
<dbReference type="SUPFAM" id="SSF50965">
    <property type="entry name" value="Galactose oxidase, central domain"/>
    <property type="match status" value="1"/>
</dbReference>
<evidence type="ECO:0000256" key="1">
    <source>
        <dbReference type="SAM" id="MobiDB-lite"/>
    </source>
</evidence>
<dbReference type="InterPro" id="IPR050796">
    <property type="entry name" value="SCF_F-box_component"/>
</dbReference>
<feature type="compositionally biased region" description="Acidic residues" evidence="1">
    <location>
        <begin position="87"/>
        <end position="116"/>
    </location>
</feature>
<keyword evidence="4" id="KW-1185">Reference proteome</keyword>
<feature type="domain" description="F-box" evidence="2">
    <location>
        <begin position="3"/>
        <end position="49"/>
    </location>
</feature>
<protein>
    <submittedName>
        <fullName evidence="3">F-box protein</fullName>
    </submittedName>
</protein>
<gene>
    <name evidence="3" type="ORF">AAHA92_33567</name>
</gene>
<sequence>MGRDFFKNLPSEITANILSRLPLRIIAISKCVCKPWRNLLGSHDFAKSLLSKLKTPPALACLMPARAYDKFGSTCCTVFEVEEDVQIEHEEEHEEEEEDQNQNPNVDEEEHEDENEGQFQNQNQNFHELHYNRLTDFYIPLGKSVPVSMVGIAANGLFLLYSELGNLDNPLFIWNPLTRQYIKLCCPKQSMSFNFMLSFGFGASQISGQYKVVCINRDGSAHHVYTLGTGTWRCVEAGAASGFGFNLDGRIVCNGNLHWIVYDSTRPLLICGFDVETESFSIFSAPPAAVDESLTLELSVLRDCLSVSYAWNDEIVIWSMKEYQVEASWTIEYRLSTNGFDFDFGTRNRMESVYPIKLFKDGDILMLMLPKDINFYNRKRRLIYYSNKTGTIQQLGMIDEQLGTIGVLGMIAEQHRTIEDVVVGNHLTRAMIFTPALLSLASFGNENVISF</sequence>
<organism evidence="3 4">
    <name type="scientific">Salvia divinorum</name>
    <name type="common">Maria pastora</name>
    <name type="synonym">Diviner's sage</name>
    <dbReference type="NCBI Taxonomy" id="28513"/>
    <lineage>
        <taxon>Eukaryota</taxon>
        <taxon>Viridiplantae</taxon>
        <taxon>Streptophyta</taxon>
        <taxon>Embryophyta</taxon>
        <taxon>Tracheophyta</taxon>
        <taxon>Spermatophyta</taxon>
        <taxon>Magnoliopsida</taxon>
        <taxon>eudicotyledons</taxon>
        <taxon>Gunneridae</taxon>
        <taxon>Pentapetalae</taxon>
        <taxon>asterids</taxon>
        <taxon>lamiids</taxon>
        <taxon>Lamiales</taxon>
        <taxon>Lamiaceae</taxon>
        <taxon>Nepetoideae</taxon>
        <taxon>Mentheae</taxon>
        <taxon>Salviinae</taxon>
        <taxon>Salvia</taxon>
        <taxon>Salvia subgen. Calosphace</taxon>
    </lineage>
</organism>
<dbReference type="InterPro" id="IPR017451">
    <property type="entry name" value="F-box-assoc_interact_dom"/>
</dbReference>
<evidence type="ECO:0000313" key="4">
    <source>
        <dbReference type="Proteomes" id="UP001567538"/>
    </source>
</evidence>
<comment type="caution">
    <text evidence="3">The sequence shown here is derived from an EMBL/GenBank/DDBJ whole genome shotgun (WGS) entry which is preliminary data.</text>
</comment>
<accession>A0ABD1FSN9</accession>
<dbReference type="SUPFAM" id="SSF81383">
    <property type="entry name" value="F-box domain"/>
    <property type="match status" value="1"/>
</dbReference>
<dbReference type="AlphaFoldDB" id="A0ABD1FSN9"/>
<evidence type="ECO:0000259" key="2">
    <source>
        <dbReference type="PROSITE" id="PS50181"/>
    </source>
</evidence>
<dbReference type="NCBIfam" id="TIGR01640">
    <property type="entry name" value="F_box_assoc_1"/>
    <property type="match status" value="1"/>
</dbReference>
<dbReference type="Gene3D" id="1.20.1280.50">
    <property type="match status" value="1"/>
</dbReference>
<dbReference type="PANTHER" id="PTHR31672">
    <property type="entry name" value="BNACNNG10540D PROTEIN"/>
    <property type="match status" value="1"/>
</dbReference>
<proteinExistence type="predicted"/>
<dbReference type="Pfam" id="PF00646">
    <property type="entry name" value="F-box"/>
    <property type="match status" value="1"/>
</dbReference>
<dbReference type="InterPro" id="IPR006527">
    <property type="entry name" value="F-box-assoc_dom_typ1"/>
</dbReference>
<dbReference type="InterPro" id="IPR036047">
    <property type="entry name" value="F-box-like_dom_sf"/>
</dbReference>
<name>A0ABD1FSN9_SALDI</name>
<dbReference type="Pfam" id="PF07734">
    <property type="entry name" value="FBA_1"/>
    <property type="match status" value="1"/>
</dbReference>